<keyword evidence="1" id="KW-1133">Transmembrane helix</keyword>
<feature type="transmembrane region" description="Helical" evidence="1">
    <location>
        <begin position="44"/>
        <end position="68"/>
    </location>
</feature>
<keyword evidence="1" id="KW-0812">Transmembrane</keyword>
<dbReference type="AlphaFoldDB" id="A0A7W8Z8X1"/>
<dbReference type="RefSeq" id="WP_184614657.1">
    <property type="nucleotide sequence ID" value="NZ_BOOS01000055.1"/>
</dbReference>
<reference evidence="2 3" key="1">
    <citation type="submission" date="2020-08" db="EMBL/GenBank/DDBJ databases">
        <title>Sequencing the genomes of 1000 actinobacteria strains.</title>
        <authorList>
            <person name="Klenk H.-P."/>
        </authorList>
    </citation>
    <scope>NUCLEOTIDE SEQUENCE [LARGE SCALE GENOMIC DNA]</scope>
    <source>
        <strain evidence="2 3">DSM 45790</strain>
    </source>
</reference>
<accession>A0A7W8Z8X1</accession>
<dbReference type="EMBL" id="JACHBR010000001">
    <property type="protein sequence ID" value="MBB5629520.1"/>
    <property type="molecule type" value="Genomic_DNA"/>
</dbReference>
<keyword evidence="1" id="KW-0472">Membrane</keyword>
<evidence type="ECO:0000313" key="2">
    <source>
        <dbReference type="EMBL" id="MBB5629520.1"/>
    </source>
</evidence>
<gene>
    <name evidence="2" type="ORF">BJ981_005219</name>
</gene>
<evidence type="ECO:0000256" key="1">
    <source>
        <dbReference type="SAM" id="Phobius"/>
    </source>
</evidence>
<evidence type="ECO:0000313" key="3">
    <source>
        <dbReference type="Proteomes" id="UP000588112"/>
    </source>
</evidence>
<organism evidence="2 3">
    <name type="scientific">Sphaerisporangium krabiense</name>
    <dbReference type="NCBI Taxonomy" id="763782"/>
    <lineage>
        <taxon>Bacteria</taxon>
        <taxon>Bacillati</taxon>
        <taxon>Actinomycetota</taxon>
        <taxon>Actinomycetes</taxon>
        <taxon>Streptosporangiales</taxon>
        <taxon>Streptosporangiaceae</taxon>
        <taxon>Sphaerisporangium</taxon>
    </lineage>
</organism>
<sequence>MVKQPDEPDYVIVDHSEDYPVPVRAGGVDKLLAYLSIYVEVAQAGLGVALVLPGGMLHGILIGPSAWYKEWFESMKKAGEGGVVTHTVMWNTFAASGQINDKGALIDHKDEYLHIKDGVLVTGDNRTNAMPWRVKLTSVAAWSLGSSPPSSDEAHRD</sequence>
<protein>
    <submittedName>
        <fullName evidence="2">Uncharacterized protein</fullName>
    </submittedName>
</protein>
<keyword evidence="3" id="KW-1185">Reference proteome</keyword>
<comment type="caution">
    <text evidence="2">The sequence shown here is derived from an EMBL/GenBank/DDBJ whole genome shotgun (WGS) entry which is preliminary data.</text>
</comment>
<name>A0A7W8Z8X1_9ACTN</name>
<dbReference type="Proteomes" id="UP000588112">
    <property type="component" value="Unassembled WGS sequence"/>
</dbReference>
<proteinExistence type="predicted"/>